<dbReference type="CDD" id="cd24032">
    <property type="entry name" value="ASKHA_NBD_TsaB"/>
    <property type="match status" value="1"/>
</dbReference>
<evidence type="ECO:0000256" key="6">
    <source>
        <dbReference type="ARBA" id="ARBA00032446"/>
    </source>
</evidence>
<proteinExistence type="inferred from homology"/>
<dbReference type="Proteomes" id="UP001333710">
    <property type="component" value="Chromosome"/>
</dbReference>
<gene>
    <name evidence="8" type="primary">tsaB</name>
    <name evidence="8" type="ORF">MACH26_15820</name>
</gene>
<evidence type="ECO:0000259" key="7">
    <source>
        <dbReference type="Pfam" id="PF00814"/>
    </source>
</evidence>
<evidence type="ECO:0000256" key="3">
    <source>
        <dbReference type="ARBA" id="ARBA00019012"/>
    </source>
</evidence>
<sequence length="229" mass="25023">MSLNILVIDTATEACSVALQSEHGVISRFEVCPQEHSRKLLPMVQEVLCEADLQLTQLDVLGVGAGPGSFTGVRIAMGMVQGLSFGAGLPIVKVSTLQAMAQQCHANSGSQSVISLIDARMSEVYFGHYQLDENGLMQLQNQELVISPEALVDGPLSQASEFAGAGTGWKAYEQFSTFAPQDISVTYPDARWMLPMAKYQWQQGHTFEAAKIEPTYLRDKVTWKKLPGR</sequence>
<keyword evidence="9" id="KW-1185">Reference proteome</keyword>
<dbReference type="FunFam" id="3.30.420.40:FF:000097">
    <property type="entry name" value="tRNA threonylcarbamoyladenosine biosynthesis protein TsaB"/>
    <property type="match status" value="1"/>
</dbReference>
<dbReference type="RefSeq" id="WP_338292100.1">
    <property type="nucleotide sequence ID" value="NZ_AP027272.1"/>
</dbReference>
<dbReference type="InterPro" id="IPR043129">
    <property type="entry name" value="ATPase_NBD"/>
</dbReference>
<evidence type="ECO:0000313" key="8">
    <source>
        <dbReference type="EMBL" id="BDX06061.1"/>
    </source>
</evidence>
<evidence type="ECO:0000313" key="9">
    <source>
        <dbReference type="Proteomes" id="UP001333710"/>
    </source>
</evidence>
<dbReference type="NCBIfam" id="TIGR03725">
    <property type="entry name" value="T6A_YeaZ"/>
    <property type="match status" value="1"/>
</dbReference>
<dbReference type="GO" id="GO:0002949">
    <property type="term" value="P:tRNA threonylcarbamoyladenosine modification"/>
    <property type="evidence" value="ECO:0007669"/>
    <property type="project" value="InterPro"/>
</dbReference>
<reference evidence="8" key="1">
    <citation type="submission" date="2023-01" db="EMBL/GenBank/DDBJ databases">
        <title>Complete genome sequence of Planctobacterium marinum strain Dej080120_11.</title>
        <authorList>
            <person name="Ueki S."/>
            <person name="Maruyama F."/>
        </authorList>
    </citation>
    <scope>NUCLEOTIDE SEQUENCE</scope>
    <source>
        <strain evidence="8">Dej080120_11</strain>
    </source>
</reference>
<dbReference type="InterPro" id="IPR000905">
    <property type="entry name" value="Gcp-like_dom"/>
</dbReference>
<dbReference type="Pfam" id="PF00814">
    <property type="entry name" value="TsaD"/>
    <property type="match status" value="1"/>
</dbReference>
<dbReference type="Gene3D" id="3.30.420.40">
    <property type="match status" value="2"/>
</dbReference>
<comment type="similarity">
    <text evidence="2">Belongs to the KAE1 / TsaD family. TsaB subfamily.</text>
</comment>
<evidence type="ECO:0000256" key="5">
    <source>
        <dbReference type="ARBA" id="ARBA00022694"/>
    </source>
</evidence>
<dbReference type="KEGG" id="pmaw:MACH26_15820"/>
<evidence type="ECO:0000256" key="4">
    <source>
        <dbReference type="ARBA" id="ARBA00022490"/>
    </source>
</evidence>
<dbReference type="GO" id="GO:0005829">
    <property type="term" value="C:cytosol"/>
    <property type="evidence" value="ECO:0007669"/>
    <property type="project" value="TreeGrafter"/>
</dbReference>
<dbReference type="EMBL" id="AP027272">
    <property type="protein sequence ID" value="BDX06061.1"/>
    <property type="molecule type" value="Genomic_DNA"/>
</dbReference>
<evidence type="ECO:0000256" key="2">
    <source>
        <dbReference type="ARBA" id="ARBA00010493"/>
    </source>
</evidence>
<dbReference type="PANTHER" id="PTHR11735:SF11">
    <property type="entry name" value="TRNA THREONYLCARBAMOYLADENOSINE BIOSYNTHESIS PROTEIN TSAB"/>
    <property type="match status" value="1"/>
</dbReference>
<comment type="subcellular location">
    <subcellularLocation>
        <location evidence="1">Cytoplasm</location>
    </subcellularLocation>
</comment>
<keyword evidence="4" id="KW-0963">Cytoplasm</keyword>
<organism evidence="8 9">
    <name type="scientific">Planctobacterium marinum</name>
    <dbReference type="NCBI Taxonomy" id="1631968"/>
    <lineage>
        <taxon>Bacteria</taxon>
        <taxon>Pseudomonadati</taxon>
        <taxon>Pseudomonadota</taxon>
        <taxon>Gammaproteobacteria</taxon>
        <taxon>Alteromonadales</taxon>
        <taxon>Alteromonadaceae</taxon>
        <taxon>Planctobacterium</taxon>
    </lineage>
</organism>
<evidence type="ECO:0000256" key="1">
    <source>
        <dbReference type="ARBA" id="ARBA00004496"/>
    </source>
</evidence>
<dbReference type="SUPFAM" id="SSF53067">
    <property type="entry name" value="Actin-like ATPase domain"/>
    <property type="match status" value="2"/>
</dbReference>
<feature type="domain" description="Gcp-like" evidence="7">
    <location>
        <begin position="30"/>
        <end position="156"/>
    </location>
</feature>
<accession>A0AA48KNY9</accession>
<dbReference type="PANTHER" id="PTHR11735">
    <property type="entry name" value="TRNA N6-ADENOSINE THREONYLCARBAMOYLTRANSFERASE"/>
    <property type="match status" value="1"/>
</dbReference>
<name>A0AA48KNY9_9ALTE</name>
<dbReference type="InterPro" id="IPR022496">
    <property type="entry name" value="T6A_TsaB"/>
</dbReference>
<keyword evidence="5" id="KW-0819">tRNA processing</keyword>
<dbReference type="AlphaFoldDB" id="A0AA48KNY9"/>
<protein>
    <recommendedName>
        <fullName evidence="3">tRNA threonylcarbamoyladenosine biosynthesis protein TsaB</fullName>
    </recommendedName>
    <alternativeName>
        <fullName evidence="6">t(6)A37 threonylcarbamoyladenosine biosynthesis protein TsaB</fullName>
    </alternativeName>
</protein>